<dbReference type="PANTHER" id="PTHR45717:SF13">
    <property type="entry name" value="OS02G0796400 PROTEIN"/>
    <property type="match status" value="1"/>
</dbReference>
<evidence type="ECO:0000256" key="1">
    <source>
        <dbReference type="ARBA" id="ARBA00007626"/>
    </source>
</evidence>
<organism evidence="4 5">
    <name type="scientific">Rosa chinensis</name>
    <name type="common">China rose</name>
    <dbReference type="NCBI Taxonomy" id="74649"/>
    <lineage>
        <taxon>Eukaryota</taxon>
        <taxon>Viridiplantae</taxon>
        <taxon>Streptophyta</taxon>
        <taxon>Embryophyta</taxon>
        <taxon>Tracheophyta</taxon>
        <taxon>Spermatophyta</taxon>
        <taxon>Magnoliopsida</taxon>
        <taxon>eudicotyledons</taxon>
        <taxon>Gunneridae</taxon>
        <taxon>Pentapetalae</taxon>
        <taxon>rosids</taxon>
        <taxon>fabids</taxon>
        <taxon>Rosales</taxon>
        <taxon>Rosaceae</taxon>
        <taxon>Rosoideae</taxon>
        <taxon>Rosoideae incertae sedis</taxon>
        <taxon>Rosa</taxon>
    </lineage>
</organism>
<dbReference type="NCBIfam" id="TIGR00756">
    <property type="entry name" value="PPR"/>
    <property type="match status" value="1"/>
</dbReference>
<dbReference type="GO" id="GO:0005739">
    <property type="term" value="C:mitochondrion"/>
    <property type="evidence" value="ECO:0007669"/>
    <property type="project" value="TreeGrafter"/>
</dbReference>
<accession>A0A2P6SAM7</accession>
<dbReference type="AlphaFoldDB" id="A0A2P6SAM7"/>
<proteinExistence type="inferred from homology"/>
<dbReference type="InterPro" id="IPR011990">
    <property type="entry name" value="TPR-like_helical_dom_sf"/>
</dbReference>
<evidence type="ECO:0000313" key="5">
    <source>
        <dbReference type="Proteomes" id="UP000238479"/>
    </source>
</evidence>
<dbReference type="PANTHER" id="PTHR45717">
    <property type="entry name" value="OS12G0527900 PROTEIN"/>
    <property type="match status" value="1"/>
</dbReference>
<dbReference type="Gene3D" id="1.25.40.10">
    <property type="entry name" value="Tetratricopeptide repeat domain"/>
    <property type="match status" value="1"/>
</dbReference>
<sequence>MGLVVSPHLYNEMMKLYTATAQFGKVPLVIKQMRSNKIPLTGLSYNLCMNACAELSGVASVEMVYREMVSDENVQLAVRNAEEKLSNRSRLGYFFLIALWNGSQFAFRYDVRVSSVLLGAYMRNGMVEKAESLHQHTLDRGGCPNYKTWEILMEGRLKNQNMDEAVEAMKQGFAMLQDCHWRPSDDTVMAFADYLKGKENLRMQIGIYE</sequence>
<feature type="repeat" description="PPR" evidence="3">
    <location>
        <begin position="110"/>
        <end position="144"/>
    </location>
</feature>
<dbReference type="InterPro" id="IPR002885">
    <property type="entry name" value="PPR_rpt"/>
</dbReference>
<gene>
    <name evidence="4" type="ORF">RchiOBHm_Chr1g0327731</name>
</gene>
<reference evidence="4 5" key="1">
    <citation type="journal article" date="2018" name="Nat. Genet.">
        <title>The Rosa genome provides new insights in the design of modern roses.</title>
        <authorList>
            <person name="Bendahmane M."/>
        </authorList>
    </citation>
    <scope>NUCLEOTIDE SEQUENCE [LARGE SCALE GENOMIC DNA]</scope>
    <source>
        <strain evidence="5">cv. Old Blush</strain>
    </source>
</reference>
<dbReference type="Gramene" id="PRQ55722">
    <property type="protein sequence ID" value="PRQ55722"/>
    <property type="gene ID" value="RchiOBHm_Chr1g0327731"/>
</dbReference>
<dbReference type="PROSITE" id="PS51375">
    <property type="entry name" value="PPR"/>
    <property type="match status" value="1"/>
</dbReference>
<evidence type="ECO:0000256" key="3">
    <source>
        <dbReference type="PROSITE-ProRule" id="PRU00708"/>
    </source>
</evidence>
<evidence type="ECO:0000256" key="2">
    <source>
        <dbReference type="ARBA" id="ARBA00022737"/>
    </source>
</evidence>
<dbReference type="GO" id="GO:0003729">
    <property type="term" value="F:mRNA binding"/>
    <property type="evidence" value="ECO:0007669"/>
    <property type="project" value="UniProtKB-ARBA"/>
</dbReference>
<comment type="similarity">
    <text evidence="1">Belongs to the PPR family. P subfamily.</text>
</comment>
<evidence type="ECO:0000313" key="4">
    <source>
        <dbReference type="EMBL" id="PRQ55722.1"/>
    </source>
</evidence>
<dbReference type="OMA" id="APCKYES"/>
<keyword evidence="5" id="KW-1185">Reference proteome</keyword>
<dbReference type="Proteomes" id="UP000238479">
    <property type="component" value="Chromosome 1"/>
</dbReference>
<protein>
    <submittedName>
        <fullName evidence="4">Putative pentatricopeptide</fullName>
    </submittedName>
</protein>
<comment type="caution">
    <text evidence="4">The sequence shown here is derived from an EMBL/GenBank/DDBJ whole genome shotgun (WGS) entry which is preliminary data.</text>
</comment>
<name>A0A2P6SAM7_ROSCH</name>
<dbReference type="Pfam" id="PF01535">
    <property type="entry name" value="PPR"/>
    <property type="match status" value="1"/>
</dbReference>
<dbReference type="EMBL" id="PDCK01000039">
    <property type="protein sequence ID" value="PRQ55722.1"/>
    <property type="molecule type" value="Genomic_DNA"/>
</dbReference>
<dbReference type="STRING" id="74649.A0A2P6SAM7"/>
<keyword evidence="2" id="KW-0677">Repeat</keyword>